<dbReference type="GO" id="GO:0003676">
    <property type="term" value="F:nucleic acid binding"/>
    <property type="evidence" value="ECO:0007669"/>
    <property type="project" value="InterPro"/>
</dbReference>
<feature type="domain" description="G-patch" evidence="2">
    <location>
        <begin position="310"/>
        <end position="356"/>
    </location>
</feature>
<evidence type="ECO:0000259" key="2">
    <source>
        <dbReference type="PROSITE" id="PS50174"/>
    </source>
</evidence>
<dbReference type="AlphaFoldDB" id="A0A7S0EIA3"/>
<sequence length="399" mass="44792">MMGKMKSHSEIAASHNRDQYFDEDLSSSANFPPFGEKDSQIDISTSSKTCQTKSRAKENPNRQLKAQARSKKVSETNSTKQDDEEKLSRARSLQTSAEQENGRENEKVSNSSRSGRKRKLAPGLRDDSFEFGGKFIPMLTVAADEEMRNSELSRYLDVCSEFGSKLRESVKKLVYDQFVGSLKRCTSLKGCLAVLQGFMREIPMEHVKDQHEAIFEDWRKEFKLSHTPESLKSCLNAFIEEFVDLDEIMRENSRKRKKNTERKLAAQASVGDYSARSKETMEKEEKEKEENLREAVEAARHGNKPQDTLAESKGSDLLRKMGWKEGEGLGKSGTGTKDPVTVVMRAERAGLGSGGEVTLDHLVTEADSLAQANRKKAAARLAATTQEQDPSEWRASFQS</sequence>
<proteinExistence type="predicted"/>
<feature type="region of interest" description="Disordered" evidence="1">
    <location>
        <begin position="1"/>
        <end position="123"/>
    </location>
</feature>
<feature type="compositionally biased region" description="Polar residues" evidence="1">
    <location>
        <begin position="41"/>
        <end position="53"/>
    </location>
</feature>
<dbReference type="PANTHER" id="PTHR23106">
    <property type="entry name" value="ANGIOGENIC FACTOR WITH G PATCH AND FHA DOMAINS 1"/>
    <property type="match status" value="1"/>
</dbReference>
<dbReference type="EMBL" id="HBEO01015786">
    <property type="protein sequence ID" value="CAD8484611.1"/>
    <property type="molecule type" value="Transcribed_RNA"/>
</dbReference>
<dbReference type="PANTHER" id="PTHR23106:SF24">
    <property type="entry name" value="ANGIOGENIC FACTOR WITH G PATCH AND FHA DOMAINS 1"/>
    <property type="match status" value="1"/>
</dbReference>
<dbReference type="PROSITE" id="PS50174">
    <property type="entry name" value="G_PATCH"/>
    <property type="match status" value="1"/>
</dbReference>
<evidence type="ECO:0000256" key="1">
    <source>
        <dbReference type="SAM" id="MobiDB-lite"/>
    </source>
</evidence>
<reference evidence="3" key="1">
    <citation type="submission" date="2021-01" db="EMBL/GenBank/DDBJ databases">
        <authorList>
            <person name="Corre E."/>
            <person name="Pelletier E."/>
            <person name="Niang G."/>
            <person name="Scheremetjew M."/>
            <person name="Finn R."/>
            <person name="Kale V."/>
            <person name="Holt S."/>
            <person name="Cochrane G."/>
            <person name="Meng A."/>
            <person name="Brown T."/>
            <person name="Cohen L."/>
        </authorList>
    </citation>
    <scope>NUCLEOTIDE SEQUENCE</scope>
    <source>
        <strain evidence="3">CCMP325</strain>
    </source>
</reference>
<gene>
    <name evidence="3" type="ORF">HPHI1048_LOCUS10742</name>
</gene>
<dbReference type="Pfam" id="PF01585">
    <property type="entry name" value="G-patch"/>
    <property type="match status" value="1"/>
</dbReference>
<protein>
    <recommendedName>
        <fullName evidence="2">G-patch domain-containing protein</fullName>
    </recommendedName>
</protein>
<feature type="compositionally biased region" description="Basic and acidic residues" evidence="1">
    <location>
        <begin position="275"/>
        <end position="300"/>
    </location>
</feature>
<feature type="region of interest" description="Disordered" evidence="1">
    <location>
        <begin position="380"/>
        <end position="399"/>
    </location>
</feature>
<feature type="region of interest" description="Disordered" evidence="1">
    <location>
        <begin position="253"/>
        <end position="313"/>
    </location>
</feature>
<dbReference type="InterPro" id="IPR053027">
    <property type="entry name" value="AGGF1"/>
</dbReference>
<name>A0A7S0EIA3_9CRYP</name>
<dbReference type="InterPro" id="IPR000467">
    <property type="entry name" value="G_patch_dom"/>
</dbReference>
<organism evidence="3">
    <name type="scientific">Hanusia phi</name>
    <dbReference type="NCBI Taxonomy" id="3032"/>
    <lineage>
        <taxon>Eukaryota</taxon>
        <taxon>Cryptophyceae</taxon>
        <taxon>Pyrenomonadales</taxon>
        <taxon>Geminigeraceae</taxon>
        <taxon>Hanusia</taxon>
    </lineage>
</organism>
<dbReference type="SMART" id="SM00443">
    <property type="entry name" value="G_patch"/>
    <property type="match status" value="1"/>
</dbReference>
<accession>A0A7S0EIA3</accession>
<evidence type="ECO:0000313" key="3">
    <source>
        <dbReference type="EMBL" id="CAD8484611.1"/>
    </source>
</evidence>